<evidence type="ECO:0000313" key="2">
    <source>
        <dbReference type="Proteomes" id="UP001168821"/>
    </source>
</evidence>
<evidence type="ECO:0000313" key="1">
    <source>
        <dbReference type="EMBL" id="KAJ3641063.1"/>
    </source>
</evidence>
<sequence>MRLGHTEWAVRPEMDLFWQRLGKAYGTHYALSKERQFLTEENEILVETHNDYCEKILYPPPGGYISTVDTPKVDLSKRKRLRFRPYLTWHLR</sequence>
<accession>A0AA38M242</accession>
<protein>
    <submittedName>
        <fullName evidence="1">Uncharacterized protein</fullName>
    </submittedName>
</protein>
<reference evidence="1" key="1">
    <citation type="journal article" date="2023" name="G3 (Bethesda)">
        <title>Whole genome assemblies of Zophobas morio and Tenebrio molitor.</title>
        <authorList>
            <person name="Kaur S."/>
            <person name="Stinson S.A."/>
            <person name="diCenzo G.C."/>
        </authorList>
    </citation>
    <scope>NUCLEOTIDE SEQUENCE</scope>
    <source>
        <strain evidence="1">QUZm001</strain>
    </source>
</reference>
<name>A0AA38M242_9CUCU</name>
<dbReference type="Proteomes" id="UP001168821">
    <property type="component" value="Unassembled WGS sequence"/>
</dbReference>
<comment type="caution">
    <text evidence="1">The sequence shown here is derived from an EMBL/GenBank/DDBJ whole genome shotgun (WGS) entry which is preliminary data.</text>
</comment>
<gene>
    <name evidence="1" type="ORF">Zmor_027586</name>
</gene>
<dbReference type="EMBL" id="JALNTZ010000009">
    <property type="protein sequence ID" value="KAJ3641063.1"/>
    <property type="molecule type" value="Genomic_DNA"/>
</dbReference>
<proteinExistence type="predicted"/>
<organism evidence="1 2">
    <name type="scientific">Zophobas morio</name>
    <dbReference type="NCBI Taxonomy" id="2755281"/>
    <lineage>
        <taxon>Eukaryota</taxon>
        <taxon>Metazoa</taxon>
        <taxon>Ecdysozoa</taxon>
        <taxon>Arthropoda</taxon>
        <taxon>Hexapoda</taxon>
        <taxon>Insecta</taxon>
        <taxon>Pterygota</taxon>
        <taxon>Neoptera</taxon>
        <taxon>Endopterygota</taxon>
        <taxon>Coleoptera</taxon>
        <taxon>Polyphaga</taxon>
        <taxon>Cucujiformia</taxon>
        <taxon>Tenebrionidae</taxon>
        <taxon>Zophobas</taxon>
    </lineage>
</organism>
<dbReference type="AlphaFoldDB" id="A0AA38M242"/>
<keyword evidence="2" id="KW-1185">Reference proteome</keyword>